<dbReference type="PROSITE" id="PS51155">
    <property type="entry name" value="CHIT_BIND_RR_2"/>
    <property type="match status" value="1"/>
</dbReference>
<comment type="caution">
    <text evidence="5">The sequence shown here is derived from an EMBL/GenBank/DDBJ whole genome shotgun (WGS) entry which is preliminary data.</text>
</comment>
<keyword evidence="1 3" id="KW-0193">Cuticle</keyword>
<dbReference type="EMBL" id="JBEUOH010000007">
    <property type="protein sequence ID" value="KAL0892205.1"/>
    <property type="molecule type" value="Genomic_DNA"/>
</dbReference>
<evidence type="ECO:0000313" key="8">
    <source>
        <dbReference type="Proteomes" id="UP001549921"/>
    </source>
</evidence>
<dbReference type="Proteomes" id="UP001549921">
    <property type="component" value="Unassembled WGS sequence"/>
</dbReference>
<keyword evidence="2 4" id="KW-0732">Signal</keyword>
<dbReference type="Proteomes" id="UP001549920">
    <property type="component" value="Unassembled WGS sequence"/>
</dbReference>
<protein>
    <submittedName>
        <fullName evidence="5">Uncharacterized protein</fullName>
    </submittedName>
</protein>
<dbReference type="Pfam" id="PF00379">
    <property type="entry name" value="Chitin_bind_4"/>
    <property type="match status" value="1"/>
</dbReference>
<dbReference type="PANTHER" id="PTHR10380">
    <property type="entry name" value="CUTICLE PROTEIN"/>
    <property type="match status" value="1"/>
</dbReference>
<dbReference type="GO" id="GO:0042302">
    <property type="term" value="F:structural constituent of cuticle"/>
    <property type="evidence" value="ECO:0007669"/>
    <property type="project" value="UniProtKB-UniRule"/>
</dbReference>
<organism evidence="5 8">
    <name type="scientific">Loxostege sticticalis</name>
    <name type="common">Beet webworm moth</name>
    <dbReference type="NCBI Taxonomy" id="481309"/>
    <lineage>
        <taxon>Eukaryota</taxon>
        <taxon>Metazoa</taxon>
        <taxon>Ecdysozoa</taxon>
        <taxon>Arthropoda</taxon>
        <taxon>Hexapoda</taxon>
        <taxon>Insecta</taxon>
        <taxon>Pterygota</taxon>
        <taxon>Neoptera</taxon>
        <taxon>Endopterygota</taxon>
        <taxon>Lepidoptera</taxon>
        <taxon>Glossata</taxon>
        <taxon>Ditrysia</taxon>
        <taxon>Pyraloidea</taxon>
        <taxon>Crambidae</taxon>
        <taxon>Pyraustinae</taxon>
        <taxon>Loxostege</taxon>
    </lineage>
</organism>
<feature type="signal peptide" evidence="4">
    <location>
        <begin position="1"/>
        <end position="15"/>
    </location>
</feature>
<name>A0ABD0TAJ4_LOXSC</name>
<dbReference type="EMBL" id="JBEDNZ010000007">
    <property type="protein sequence ID" value="KAL0840404.1"/>
    <property type="molecule type" value="Genomic_DNA"/>
</dbReference>
<dbReference type="AlphaFoldDB" id="A0ABD0TAJ4"/>
<dbReference type="PROSITE" id="PS00233">
    <property type="entry name" value="CHIT_BIND_RR_1"/>
    <property type="match status" value="1"/>
</dbReference>
<gene>
    <name evidence="6" type="ORF">ABMA27_015393</name>
    <name evidence="5" type="ORF">ABMA28_015661</name>
</gene>
<reference evidence="7 8" key="1">
    <citation type="submission" date="2024-06" db="EMBL/GenBank/DDBJ databases">
        <title>A chromosome-level genome assembly of beet webworm, Loxostege sticticalis.</title>
        <authorList>
            <person name="Zhang Y."/>
        </authorList>
    </citation>
    <scope>NUCLEOTIDE SEQUENCE [LARGE SCALE GENOMIC DNA]</scope>
    <source>
        <strain evidence="6">AQ026</strain>
        <strain evidence="5">AQ028</strain>
        <tissue evidence="5">Male pupae</tissue>
        <tissue evidence="6">Whole body</tissue>
    </source>
</reference>
<dbReference type="InterPro" id="IPR000618">
    <property type="entry name" value="Insect_cuticle"/>
</dbReference>
<proteinExistence type="predicted"/>
<evidence type="ECO:0000256" key="3">
    <source>
        <dbReference type="PROSITE-ProRule" id="PRU00497"/>
    </source>
</evidence>
<evidence type="ECO:0000256" key="4">
    <source>
        <dbReference type="SAM" id="SignalP"/>
    </source>
</evidence>
<dbReference type="InterPro" id="IPR031311">
    <property type="entry name" value="CHIT_BIND_RR_consensus"/>
</dbReference>
<keyword evidence="7" id="KW-1185">Reference proteome</keyword>
<evidence type="ECO:0000256" key="1">
    <source>
        <dbReference type="ARBA" id="ARBA00022460"/>
    </source>
</evidence>
<evidence type="ECO:0000313" key="7">
    <source>
        <dbReference type="Proteomes" id="UP001549920"/>
    </source>
</evidence>
<feature type="chain" id="PRO_5044722909" evidence="4">
    <location>
        <begin position="16"/>
        <end position="117"/>
    </location>
</feature>
<evidence type="ECO:0000256" key="2">
    <source>
        <dbReference type="ARBA" id="ARBA00022729"/>
    </source>
</evidence>
<accession>A0ABD0TAJ4</accession>
<evidence type="ECO:0000313" key="6">
    <source>
        <dbReference type="EMBL" id="KAL0892205.1"/>
    </source>
</evidence>
<sequence length="117" mass="12247">MKLFIVAALVAVAAAAPQAPNAQEVQILRFDSDNDGLGKWNYVFEQSDGTKHDEQGELKNPGAENESIAVKGSYAWVGPDGVTYVVNYIADENGFQPTIEQGPGGAVPAGVIASLIG</sequence>
<evidence type="ECO:0000313" key="5">
    <source>
        <dbReference type="EMBL" id="KAL0840404.1"/>
    </source>
</evidence>
<dbReference type="PRINTS" id="PR00947">
    <property type="entry name" value="CUTICLE"/>
</dbReference>
<dbReference type="PANTHER" id="PTHR10380:SF218">
    <property type="entry name" value="ADULT CUTICLE PROTEIN 65AA-RELATED"/>
    <property type="match status" value="1"/>
</dbReference>
<dbReference type="InterPro" id="IPR050468">
    <property type="entry name" value="Cuticle_Struct_Prot"/>
</dbReference>